<proteinExistence type="predicted"/>
<gene>
    <name evidence="1" type="ORF">GCM10009665_11110</name>
</gene>
<accession>A0ABN1VUF9</accession>
<dbReference type="Proteomes" id="UP001500037">
    <property type="component" value="Unassembled WGS sequence"/>
</dbReference>
<name>A0ABN1VUF9_9ACTN</name>
<protein>
    <submittedName>
        <fullName evidence="1">Uncharacterized protein</fullName>
    </submittedName>
</protein>
<organism evidence="1 2">
    <name type="scientific">Kitasatospora nipponensis</name>
    <dbReference type="NCBI Taxonomy" id="258049"/>
    <lineage>
        <taxon>Bacteria</taxon>
        <taxon>Bacillati</taxon>
        <taxon>Actinomycetota</taxon>
        <taxon>Actinomycetes</taxon>
        <taxon>Kitasatosporales</taxon>
        <taxon>Streptomycetaceae</taxon>
        <taxon>Kitasatospora</taxon>
    </lineage>
</organism>
<comment type="caution">
    <text evidence="1">The sequence shown here is derived from an EMBL/GenBank/DDBJ whole genome shotgun (WGS) entry which is preliminary data.</text>
</comment>
<reference evidence="1 2" key="1">
    <citation type="journal article" date="2019" name="Int. J. Syst. Evol. Microbiol.">
        <title>The Global Catalogue of Microorganisms (GCM) 10K type strain sequencing project: providing services to taxonomists for standard genome sequencing and annotation.</title>
        <authorList>
            <consortium name="The Broad Institute Genomics Platform"/>
            <consortium name="The Broad Institute Genome Sequencing Center for Infectious Disease"/>
            <person name="Wu L."/>
            <person name="Ma J."/>
        </authorList>
    </citation>
    <scope>NUCLEOTIDE SEQUENCE [LARGE SCALE GENOMIC DNA]</scope>
    <source>
        <strain evidence="1 2">JCM 13004</strain>
    </source>
</reference>
<dbReference type="EMBL" id="BAAALF010000011">
    <property type="protein sequence ID" value="GAA1222676.1"/>
    <property type="molecule type" value="Genomic_DNA"/>
</dbReference>
<evidence type="ECO:0000313" key="1">
    <source>
        <dbReference type="EMBL" id="GAA1222676.1"/>
    </source>
</evidence>
<sequence length="322" mass="35769">MPPDPSHWDRYQRSLQELAEQPPYTIYGLRRPVVEPGYLAGWCVEEGTHVSVGLGYGDEEGAALPDLLVTTLPPGSAEREIDLELELRADSPLPPETWVTSHEQLPQGELCRCGDRWLLRARCGTQAVLVTGRGGAQPARVELEPVVDLQPFVVARNELIERHRAARAAEPEPELAPACGIAAVRALLETALPGGSRDGRTTHRLWQRAVRELDGVLGCGPERADYLVTSLVNQLNQLNLAVPWYTGPNAPREAALEELLRHVGLRQPVASEAAQARWEEHWSTQQQAPLAPVTPAEIERRKALKQAWVAAWEAWERDRREP</sequence>
<evidence type="ECO:0000313" key="2">
    <source>
        <dbReference type="Proteomes" id="UP001500037"/>
    </source>
</evidence>
<keyword evidence="2" id="KW-1185">Reference proteome</keyword>